<organism evidence="1 2">
    <name type="scientific">Ochrobactrum phage vB_OspP_OH</name>
    <dbReference type="NCBI Taxonomy" id="2712957"/>
    <lineage>
        <taxon>Viruses</taxon>
        <taxon>Duplodnaviria</taxon>
        <taxon>Heunggongvirae</taxon>
        <taxon>Uroviricota</taxon>
        <taxon>Caudoviricetes</taxon>
        <taxon>Wolominvirus</taxon>
        <taxon>Wolominvirus OH</taxon>
    </lineage>
</organism>
<protein>
    <submittedName>
        <fullName evidence="1">Tail protein</fullName>
    </submittedName>
</protein>
<dbReference type="Proteomes" id="UP000503046">
    <property type="component" value="Segment"/>
</dbReference>
<evidence type="ECO:0000313" key="1">
    <source>
        <dbReference type="EMBL" id="QIG66099.1"/>
    </source>
</evidence>
<sequence>MVAITIPPGVYNAPTPASKSAQWRETNLVRWIEDKLTPVGGWSQLVYDAPATRIRKIHRWIDTLGKEWTAYLCEGHLYVDIEGVLTDVSPVDPIVPPYDNLFAGGYGDFQYSLDEYGTPRPDKERDYVIAPCFTIDNWGEDLIVMTSVDGRLLRWKPSTPTAKAVEVPNAPKGRTFVVTPERFVIVFGADSTPQRFRWCDQENIENWNLADVASKAGEFYVEPASPIVSARRTRGGTIFHTTLGPYFITYAGMPYVYSYTALDGGSTPISEGAIIDTPRGAIWLATGGFWLYNGSSVAPIPCPVWNWVREDINVTLSRYYAVAVHLEQTGEVWFFFVSREGKFNDKFVSYSYRDGWWSMGKLCRACGLSSTYTNSPIMSDGFKIFRHDYGTQYPDAPEMPWAETFAINLGGGAGVSTVTQMVPDIGNDVGSVDFVLYSSLQRSSMNSPAPEIKSQPRPVRPDGYVDFRQTGRDHRLRIQSRDNGVPNWTFGNCELTIVGRGTR</sequence>
<accession>A0A6G6XY03</accession>
<dbReference type="EMBL" id="MT028492">
    <property type="protein sequence ID" value="QIG66099.1"/>
    <property type="molecule type" value="Genomic_DNA"/>
</dbReference>
<proteinExistence type="predicted"/>
<gene>
    <name evidence="1" type="ORF">phiOH_p43</name>
</gene>
<reference evidence="1 2" key="1">
    <citation type="submission" date="2020-02" db="EMBL/GenBank/DDBJ databases">
        <title>Identification and Characterization of First Virulent Phages, Including a Novel Jumbo Virus, Infecting Ochrobactrum spp.</title>
        <authorList>
            <person name="Decewicz P."/>
            <person name="Golec P."/>
            <person name="Szymczak M."/>
            <person name="Radlinska M."/>
            <person name="Dziewit L."/>
        </authorList>
    </citation>
    <scope>NUCLEOTIDE SEQUENCE [LARGE SCALE GENOMIC DNA]</scope>
</reference>
<keyword evidence="2" id="KW-1185">Reference proteome</keyword>
<evidence type="ECO:0000313" key="2">
    <source>
        <dbReference type="Proteomes" id="UP000503046"/>
    </source>
</evidence>
<name>A0A6G6XY03_9CAUD</name>